<dbReference type="InterPro" id="IPR046348">
    <property type="entry name" value="SIS_dom_sf"/>
</dbReference>
<dbReference type="InterPro" id="IPR035466">
    <property type="entry name" value="GlmS/AgaS_SIS"/>
</dbReference>
<dbReference type="RefSeq" id="WP_289362995.1">
    <property type="nucleotide sequence ID" value="NZ_JAUCBP010000001.1"/>
</dbReference>
<evidence type="ECO:0000313" key="3">
    <source>
        <dbReference type="EMBL" id="MDM7859095.1"/>
    </source>
</evidence>
<dbReference type="EMBL" id="JAUCBP010000001">
    <property type="protein sequence ID" value="MDM7859095.1"/>
    <property type="molecule type" value="Genomic_DNA"/>
</dbReference>
<dbReference type="PANTHER" id="PTHR10937">
    <property type="entry name" value="GLUCOSAMINE--FRUCTOSE-6-PHOSPHATE AMINOTRANSFERASE, ISOMERIZING"/>
    <property type="match status" value="1"/>
</dbReference>
<dbReference type="InterPro" id="IPR035490">
    <property type="entry name" value="GlmS/FrlB_SIS"/>
</dbReference>
<dbReference type="Gene3D" id="3.40.50.10490">
    <property type="entry name" value="Glucose-6-phosphate isomerase like protein, domain 1"/>
    <property type="match status" value="2"/>
</dbReference>
<dbReference type="NCBIfam" id="NF046059">
    <property type="entry name" value="NagB_SO3506"/>
    <property type="match status" value="1"/>
</dbReference>
<dbReference type="PANTHER" id="PTHR10937:SF8">
    <property type="entry name" value="AMINOTRANSFERASE-RELATED"/>
    <property type="match status" value="1"/>
</dbReference>
<feature type="domain" description="SIS" evidence="2">
    <location>
        <begin position="196"/>
        <end position="332"/>
    </location>
</feature>
<evidence type="ECO:0000259" key="2">
    <source>
        <dbReference type="PROSITE" id="PS51464"/>
    </source>
</evidence>
<keyword evidence="3" id="KW-0378">Hydrolase</keyword>
<dbReference type="Proteomes" id="UP001234343">
    <property type="component" value="Unassembled WGS sequence"/>
</dbReference>
<gene>
    <name evidence="3" type="ORF">QTP81_00570</name>
</gene>
<protein>
    <submittedName>
        <fullName evidence="3">SIS domain-containing protein</fullName>
        <ecNumber evidence="3">3.5.-.-</ecNumber>
    </submittedName>
</protein>
<evidence type="ECO:0000256" key="1">
    <source>
        <dbReference type="ARBA" id="ARBA00022737"/>
    </source>
</evidence>
<dbReference type="Pfam" id="PF01380">
    <property type="entry name" value="SIS"/>
    <property type="match status" value="2"/>
</dbReference>
<dbReference type="GO" id="GO:0016787">
    <property type="term" value="F:hydrolase activity"/>
    <property type="evidence" value="ECO:0007669"/>
    <property type="project" value="UniProtKB-KW"/>
</dbReference>
<accession>A0ABT7SSF1</accession>
<keyword evidence="1" id="KW-0677">Repeat</keyword>
<dbReference type="CDD" id="cd05009">
    <property type="entry name" value="SIS_GlmS_GlmD_2"/>
    <property type="match status" value="1"/>
</dbReference>
<proteinExistence type="predicted"/>
<dbReference type="EC" id="3.5.-.-" evidence="3"/>
<feature type="domain" description="SIS" evidence="2">
    <location>
        <begin position="32"/>
        <end position="180"/>
    </location>
</feature>
<organism evidence="3 4">
    <name type="scientific">Alteromonas arenosi</name>
    <dbReference type="NCBI Taxonomy" id="3055817"/>
    <lineage>
        <taxon>Bacteria</taxon>
        <taxon>Pseudomonadati</taxon>
        <taxon>Pseudomonadota</taxon>
        <taxon>Gammaproteobacteria</taxon>
        <taxon>Alteromonadales</taxon>
        <taxon>Alteromonadaceae</taxon>
        <taxon>Alteromonas/Salinimonas group</taxon>
        <taxon>Alteromonas</taxon>
    </lineage>
</organism>
<dbReference type="CDD" id="cd05008">
    <property type="entry name" value="SIS_GlmS_GlmD_1"/>
    <property type="match status" value="1"/>
</dbReference>
<dbReference type="PROSITE" id="PS51464">
    <property type="entry name" value="SIS"/>
    <property type="match status" value="2"/>
</dbReference>
<reference evidence="3 4" key="1">
    <citation type="submission" date="2023-06" db="EMBL/GenBank/DDBJ databases">
        <title>Alteromonas sp. ASW11-36 isolated from intertidal sand.</title>
        <authorList>
            <person name="Li Y."/>
        </authorList>
    </citation>
    <scope>NUCLEOTIDE SEQUENCE [LARGE SCALE GENOMIC DNA]</scope>
    <source>
        <strain evidence="3 4">ASW11-36</strain>
    </source>
</reference>
<sequence length="332" mass="35841">MSNVSLMFQEASDTPNVVAQQRQANQQACEALAKRLRQQPPTMIFMIGRGTSDHAGVFAKYLFEVGCSIPVCAAAPSVAGVFGSQLNLRGALAIVISQSGRSPDILRQTEAAKRGGATTLALVNDVESPLAEVVDFVLPLHANQEKAVAATKSYLATLHALCQLFGCWMGDEALNHSLTLLPSQLQRVQALPAQLTADDLQDVKHCVVLGRGFGYAIGREVALKLKEVLGIHAEAFSSAEFLHGPVTLAHNHLLVLDIGIADESLESHQQQIRDVETRGARVRSLTVPSELHPRLHALLVMQRFYLDIESIAADLGLNPDEPIGLKKVTQTL</sequence>
<keyword evidence="4" id="KW-1185">Reference proteome</keyword>
<dbReference type="SUPFAM" id="SSF53697">
    <property type="entry name" value="SIS domain"/>
    <property type="match status" value="1"/>
</dbReference>
<dbReference type="InterPro" id="IPR001347">
    <property type="entry name" value="SIS_dom"/>
</dbReference>
<evidence type="ECO:0000313" key="4">
    <source>
        <dbReference type="Proteomes" id="UP001234343"/>
    </source>
</evidence>
<name>A0ABT7SSF1_9ALTE</name>
<comment type="caution">
    <text evidence="3">The sequence shown here is derived from an EMBL/GenBank/DDBJ whole genome shotgun (WGS) entry which is preliminary data.</text>
</comment>